<keyword evidence="3 4" id="KW-0720">Serine protease</keyword>
<reference evidence="7 8" key="1">
    <citation type="submission" date="2016-09" db="EMBL/GenBank/DDBJ databases">
        <title>Photobacterium proteolyticum sp. nov. a protease producing bacterium isolated from ocean sediments of Laizhou Bay.</title>
        <authorList>
            <person name="Li Y."/>
        </authorList>
    </citation>
    <scope>NUCLEOTIDE SEQUENCE [LARGE SCALE GENOMIC DNA]</scope>
    <source>
        <strain evidence="7 8">13-12</strain>
    </source>
</reference>
<evidence type="ECO:0000313" key="7">
    <source>
        <dbReference type="EMBL" id="OLQ81621.1"/>
    </source>
</evidence>
<dbReference type="InterPro" id="IPR015500">
    <property type="entry name" value="Peptidase_S8_subtilisin-rel"/>
</dbReference>
<dbReference type="GO" id="GO:0016020">
    <property type="term" value="C:membrane"/>
    <property type="evidence" value="ECO:0007669"/>
    <property type="project" value="TreeGrafter"/>
</dbReference>
<dbReference type="RefSeq" id="WP_075761820.1">
    <property type="nucleotide sequence ID" value="NZ_MJIL01000039.1"/>
</dbReference>
<comment type="similarity">
    <text evidence="4">Belongs to the peptidase S8 family.</text>
</comment>
<dbReference type="PRINTS" id="PR00723">
    <property type="entry name" value="SUBTILISIN"/>
</dbReference>
<dbReference type="Proteomes" id="UP000186905">
    <property type="component" value="Unassembled WGS sequence"/>
</dbReference>
<sequence>MLQKKTLFQPGAFAFIVGWLLLMAAPNTHATPGNANCMATFGFYAFSNGHAWVELNVKEQQVYLTDNYKRSKQDNPEDHYQVCIAPRLIIETQNGTQATELSQFLFALLDTEIHFELLFNLPDSQLWLVKPQDQAALYPAFIHLLSHKQVLSAQPDLLIKPGQTGATVLDNSKRYDMEGYSVIKALNVEQLWQHNRGQGVTVAVIDKGFHIEHRDLQGANVQLFRVGQSDNRDTNHGLKVSGIIAAQHNQIDTEGIAPEVKLLAISLEASFTSDIIKSLAIAQQHQADIINMSWYLTYMMHPIRQVLTELRRSGRDGKGTLLVAAAGNQASSKSSSKALVGFSSALIVAAVTHNRQAANPVKGSFIDISAPTMISSLFSSPKAPLRETARAGGSSSATPVVSAVAALLMSYCPGISEKQLRSILISTSTPIATKYRAFTGNGVISPPAALKVLSSPKWSQVCKLDASSDAN</sequence>
<evidence type="ECO:0000256" key="5">
    <source>
        <dbReference type="SAM" id="SignalP"/>
    </source>
</evidence>
<gene>
    <name evidence="7" type="ORF">BIT28_09620</name>
</gene>
<dbReference type="InterPro" id="IPR036852">
    <property type="entry name" value="Peptidase_S8/S53_dom_sf"/>
</dbReference>
<accession>A0A1Q9H1G5</accession>
<dbReference type="PANTHER" id="PTHR42884">
    <property type="entry name" value="PROPROTEIN CONVERTASE SUBTILISIN/KEXIN-RELATED"/>
    <property type="match status" value="1"/>
</dbReference>
<evidence type="ECO:0000256" key="1">
    <source>
        <dbReference type="ARBA" id="ARBA00022670"/>
    </source>
</evidence>
<proteinExistence type="inferred from homology"/>
<dbReference type="GO" id="GO:0004252">
    <property type="term" value="F:serine-type endopeptidase activity"/>
    <property type="evidence" value="ECO:0007669"/>
    <property type="project" value="UniProtKB-UniRule"/>
</dbReference>
<dbReference type="PROSITE" id="PS51892">
    <property type="entry name" value="SUBTILASE"/>
    <property type="match status" value="1"/>
</dbReference>
<evidence type="ECO:0000256" key="2">
    <source>
        <dbReference type="ARBA" id="ARBA00022801"/>
    </source>
</evidence>
<organism evidence="7 8">
    <name type="scientific">Photobacterium proteolyticum</name>
    <dbReference type="NCBI Taxonomy" id="1903952"/>
    <lineage>
        <taxon>Bacteria</taxon>
        <taxon>Pseudomonadati</taxon>
        <taxon>Pseudomonadota</taxon>
        <taxon>Gammaproteobacteria</taxon>
        <taxon>Vibrionales</taxon>
        <taxon>Vibrionaceae</taxon>
        <taxon>Photobacterium</taxon>
    </lineage>
</organism>
<evidence type="ECO:0000259" key="6">
    <source>
        <dbReference type="Pfam" id="PF00082"/>
    </source>
</evidence>
<feature type="active site" description="Charge relay system" evidence="4">
    <location>
        <position position="395"/>
    </location>
</feature>
<dbReference type="STRING" id="1903952.BIT28_09620"/>
<name>A0A1Q9H1G5_9GAMM</name>
<evidence type="ECO:0000313" key="8">
    <source>
        <dbReference type="Proteomes" id="UP000186905"/>
    </source>
</evidence>
<evidence type="ECO:0000256" key="4">
    <source>
        <dbReference type="PROSITE-ProRule" id="PRU01240"/>
    </source>
</evidence>
<feature type="chain" id="PRO_5012367376" description="Peptidase S8/S53 domain-containing protein" evidence="5">
    <location>
        <begin position="31"/>
        <end position="471"/>
    </location>
</feature>
<feature type="signal peptide" evidence="5">
    <location>
        <begin position="1"/>
        <end position="30"/>
    </location>
</feature>
<dbReference type="InterPro" id="IPR000209">
    <property type="entry name" value="Peptidase_S8/S53_dom"/>
</dbReference>
<dbReference type="PANTHER" id="PTHR42884:SF14">
    <property type="entry name" value="NEUROENDOCRINE CONVERTASE 1"/>
    <property type="match status" value="1"/>
</dbReference>
<dbReference type="OrthoDB" id="9790784at2"/>
<feature type="active site" description="Charge relay system" evidence="4">
    <location>
        <position position="206"/>
    </location>
</feature>
<dbReference type="AlphaFoldDB" id="A0A1Q9H1G5"/>
<keyword evidence="1 4" id="KW-0645">Protease</keyword>
<dbReference type="Gene3D" id="3.40.50.200">
    <property type="entry name" value="Peptidase S8/S53 domain"/>
    <property type="match status" value="1"/>
</dbReference>
<dbReference type="Pfam" id="PF00082">
    <property type="entry name" value="Peptidase_S8"/>
    <property type="match status" value="1"/>
</dbReference>
<feature type="domain" description="Peptidase S8/S53" evidence="6">
    <location>
        <begin position="197"/>
        <end position="429"/>
    </location>
</feature>
<keyword evidence="2 4" id="KW-0378">Hydrolase</keyword>
<dbReference type="GO" id="GO:0016485">
    <property type="term" value="P:protein processing"/>
    <property type="evidence" value="ECO:0007669"/>
    <property type="project" value="TreeGrafter"/>
</dbReference>
<dbReference type="EMBL" id="MJIL01000039">
    <property type="protein sequence ID" value="OLQ81621.1"/>
    <property type="molecule type" value="Genomic_DNA"/>
</dbReference>
<protein>
    <recommendedName>
        <fullName evidence="6">Peptidase S8/S53 domain-containing protein</fullName>
    </recommendedName>
</protein>
<evidence type="ECO:0000256" key="3">
    <source>
        <dbReference type="ARBA" id="ARBA00022825"/>
    </source>
</evidence>
<keyword evidence="5" id="KW-0732">Signal</keyword>
<keyword evidence="8" id="KW-1185">Reference proteome</keyword>
<comment type="caution">
    <text evidence="7">The sequence shown here is derived from an EMBL/GenBank/DDBJ whole genome shotgun (WGS) entry which is preliminary data.</text>
</comment>
<feature type="active site" description="Charge relay system" evidence="4">
    <location>
        <position position="236"/>
    </location>
</feature>
<dbReference type="SUPFAM" id="SSF52743">
    <property type="entry name" value="Subtilisin-like"/>
    <property type="match status" value="1"/>
</dbReference>